<dbReference type="EMBL" id="LFIW01001629">
    <property type="protein sequence ID" value="KZL81488.1"/>
    <property type="molecule type" value="Genomic_DNA"/>
</dbReference>
<sequence length="224" mass="24077">MTATRQHSASHLSSIAWQGVRARIARQSGQPGGAAPSAPDQEHRLNKLREYVSAKSGTERVAAGSCAIESGDEWMDDETPGNVSGRTDGLKFSRIELRPVSARSYQSLLTISIESGGLEVITCGTAAAVGDSCKDEDPETEAAGKPEAAMMSEVAGCFGLTVDKDRGQQTSDRLQLYPPARAVPQPQFCDSPSRHVLGAEDDAERGTLLPYGWNLRDDYHSRGW</sequence>
<name>A0A161WBF2_COLIC</name>
<dbReference type="AlphaFoldDB" id="A0A161WBF2"/>
<gene>
    <name evidence="2" type="ORF">CI238_11897</name>
</gene>
<evidence type="ECO:0000256" key="1">
    <source>
        <dbReference type="SAM" id="MobiDB-lite"/>
    </source>
</evidence>
<keyword evidence="3" id="KW-1185">Reference proteome</keyword>
<evidence type="ECO:0000313" key="3">
    <source>
        <dbReference type="Proteomes" id="UP000076584"/>
    </source>
</evidence>
<dbReference type="Proteomes" id="UP000076584">
    <property type="component" value="Unassembled WGS sequence"/>
</dbReference>
<proteinExistence type="predicted"/>
<reference evidence="2 3" key="1">
    <citation type="submission" date="2015-06" db="EMBL/GenBank/DDBJ databases">
        <title>Survival trade-offs in plant roots during colonization by closely related pathogenic and mutualistic fungi.</title>
        <authorList>
            <person name="Hacquard S."/>
            <person name="Kracher B."/>
            <person name="Hiruma K."/>
            <person name="Weinman A."/>
            <person name="Muench P."/>
            <person name="Garrido Oter R."/>
            <person name="Ver Loren van Themaat E."/>
            <person name="Dallerey J.-F."/>
            <person name="Damm U."/>
            <person name="Henrissat B."/>
            <person name="Lespinet O."/>
            <person name="Thon M."/>
            <person name="Kemen E."/>
            <person name="McHardy A.C."/>
            <person name="Schulze-Lefert P."/>
            <person name="O'Connell R.J."/>
        </authorList>
    </citation>
    <scope>NUCLEOTIDE SEQUENCE [LARGE SCALE GENOMIC DNA]</scope>
    <source>
        <strain evidence="2 3">MAFF 238704</strain>
    </source>
</reference>
<accession>A0A161WBF2</accession>
<organism evidence="2 3">
    <name type="scientific">Colletotrichum incanum</name>
    <name type="common">Soybean anthracnose fungus</name>
    <dbReference type="NCBI Taxonomy" id="1573173"/>
    <lineage>
        <taxon>Eukaryota</taxon>
        <taxon>Fungi</taxon>
        <taxon>Dikarya</taxon>
        <taxon>Ascomycota</taxon>
        <taxon>Pezizomycotina</taxon>
        <taxon>Sordariomycetes</taxon>
        <taxon>Hypocreomycetidae</taxon>
        <taxon>Glomerellales</taxon>
        <taxon>Glomerellaceae</taxon>
        <taxon>Colletotrichum</taxon>
        <taxon>Colletotrichum spaethianum species complex</taxon>
    </lineage>
</organism>
<feature type="region of interest" description="Disordered" evidence="1">
    <location>
        <begin position="23"/>
        <end position="44"/>
    </location>
</feature>
<feature type="region of interest" description="Disordered" evidence="1">
    <location>
        <begin position="182"/>
        <end position="201"/>
    </location>
</feature>
<evidence type="ECO:0000313" key="2">
    <source>
        <dbReference type="EMBL" id="KZL81488.1"/>
    </source>
</evidence>
<comment type="caution">
    <text evidence="2">The sequence shown here is derived from an EMBL/GenBank/DDBJ whole genome shotgun (WGS) entry which is preliminary data.</text>
</comment>
<protein>
    <submittedName>
        <fullName evidence="2">Uncharacterized protein</fullName>
    </submittedName>
</protein>